<dbReference type="Gene3D" id="3.30.559.10">
    <property type="entry name" value="Chloramphenicol acetyltransferase-like domain"/>
    <property type="match status" value="1"/>
</dbReference>
<evidence type="ECO:0000313" key="2">
    <source>
        <dbReference type="EMBL" id="RAR12956.1"/>
    </source>
</evidence>
<dbReference type="PANTHER" id="PTHR28037:SF1">
    <property type="entry name" value="ALCOHOL O-ACETYLTRANSFERASE 1-RELATED"/>
    <property type="match status" value="1"/>
</dbReference>
<dbReference type="PANTHER" id="PTHR28037">
    <property type="entry name" value="ALCOHOL O-ACETYLTRANSFERASE 1-RELATED"/>
    <property type="match status" value="1"/>
</dbReference>
<dbReference type="AlphaFoldDB" id="A0A364N6R1"/>
<feature type="region of interest" description="Disordered" evidence="1">
    <location>
        <begin position="415"/>
        <end position="445"/>
    </location>
</feature>
<dbReference type="InterPro" id="IPR023213">
    <property type="entry name" value="CAT-like_dom_sf"/>
</dbReference>
<keyword evidence="3" id="KW-1185">Reference proteome</keyword>
<name>A0A364N6R1_STELY</name>
<protein>
    <submittedName>
        <fullName evidence="2">Uncharacterized protein</fullName>
    </submittedName>
</protein>
<sequence>MAQHQEQGHWLDKYATNYASWNLSTGPNSEQTFQRPLGLVETSFDSDGTYYGGRADMTALFTLAIQHKLSAEDLRHRIALAWTSLRLQHPLLLAHVHDDPETGTRGFAVDIPSSEDAATKDVEENIIWIEDIYDEVDDTEIYHHAYNVTRIIEPRKCLSKLHVLPIKRLPDGTFSLRLLIVIAHQISDALSAYNWFSHFTRILNQPQHEMLASIKAARKAEAMRAILPAAQEDLYPAISGNRARQRWFWALIRVLRHVKKGLPPTFTNPLRREKRLEKPIELSAKFDRIFDYSEETRPPMSCGHVSAVLSASASARLIALCRSTKVSIGAGCFALAGLAMMAIHESLYPLSPHPPFTASFPLNPRAFFTNPPPADSCMLAFSEGIVMPFLPSHLPVQSRFRLVAMHANRELRVYQKRLKGSNGSSSSSSSSGGGRSATPPAILDRYSPGRLLATGYVAQIERVEAKLPKHRRSSPSREPANPQGDLAPSTAGYGATCGVSSIGPLAAFFKRGTYDVHNLPADSDFAADFRQVKLGVRARDEEFLVGSSTSAEGIVEFGVSYDLNAISEEKAELWKRTVEGLLEGRGEAKL</sequence>
<reference evidence="3" key="1">
    <citation type="submission" date="2018-05" db="EMBL/GenBank/DDBJ databases">
        <title>Draft genome sequence of Stemphylium lycopersici strain CIDEFI 213.</title>
        <authorList>
            <person name="Medina R."/>
            <person name="Franco M.E.E."/>
            <person name="Lucentini C.G."/>
            <person name="Saparrat M.C.N."/>
            <person name="Balatti P.A."/>
        </authorList>
    </citation>
    <scope>NUCLEOTIDE SEQUENCE [LARGE SCALE GENOMIC DNA]</scope>
    <source>
        <strain evidence="3">CIDEFI 213</strain>
    </source>
</reference>
<organism evidence="2 3">
    <name type="scientific">Stemphylium lycopersici</name>
    <name type="common">Tomato gray leaf spot disease fungus</name>
    <name type="synonym">Thyrospora lycopersici</name>
    <dbReference type="NCBI Taxonomy" id="183478"/>
    <lineage>
        <taxon>Eukaryota</taxon>
        <taxon>Fungi</taxon>
        <taxon>Dikarya</taxon>
        <taxon>Ascomycota</taxon>
        <taxon>Pezizomycotina</taxon>
        <taxon>Dothideomycetes</taxon>
        <taxon>Pleosporomycetidae</taxon>
        <taxon>Pleosporales</taxon>
        <taxon>Pleosporineae</taxon>
        <taxon>Pleosporaceae</taxon>
        <taxon>Stemphylium</taxon>
    </lineage>
</organism>
<evidence type="ECO:0000313" key="3">
    <source>
        <dbReference type="Proteomes" id="UP000249619"/>
    </source>
</evidence>
<feature type="region of interest" description="Disordered" evidence="1">
    <location>
        <begin position="465"/>
        <end position="489"/>
    </location>
</feature>
<dbReference type="Proteomes" id="UP000249619">
    <property type="component" value="Unassembled WGS sequence"/>
</dbReference>
<proteinExistence type="predicted"/>
<accession>A0A364N6R1</accession>
<evidence type="ECO:0000256" key="1">
    <source>
        <dbReference type="SAM" id="MobiDB-lite"/>
    </source>
</evidence>
<feature type="compositionally biased region" description="Low complexity" evidence="1">
    <location>
        <begin position="420"/>
        <end position="430"/>
    </location>
</feature>
<dbReference type="InterPro" id="IPR052058">
    <property type="entry name" value="Alcohol_O-acetyltransferase"/>
</dbReference>
<dbReference type="STRING" id="183478.A0A364N6R1"/>
<dbReference type="EMBL" id="QGDH01000042">
    <property type="protein sequence ID" value="RAR12956.1"/>
    <property type="molecule type" value="Genomic_DNA"/>
</dbReference>
<comment type="caution">
    <text evidence="2">The sequence shown here is derived from an EMBL/GenBank/DDBJ whole genome shotgun (WGS) entry which is preliminary data.</text>
</comment>
<gene>
    <name evidence="2" type="ORF">DDE83_003620</name>
</gene>